<reference evidence="1 2" key="1">
    <citation type="submission" date="2018-01" db="EMBL/GenBank/DDBJ databases">
        <title>Denitrification phenotypes of diverse strains of Pseudomonas stutzeri.</title>
        <authorList>
            <person name="Milligan D.A."/>
            <person name="Bergaust L."/>
            <person name="Bakken L.R."/>
            <person name="Frostegard A."/>
        </authorList>
    </citation>
    <scope>NUCLEOTIDE SEQUENCE [LARGE SCALE GENOMIC DNA]</scope>
    <source>
        <strain evidence="1 2">DSM 50238</strain>
    </source>
</reference>
<sequence length="442" mass="47818">MIRKHFAGFAASALALAVSAQAFAGTVTTDGADIVIKTKGGLEVATADKEFSFKLGGRLQADYSQFDGFYTEDGGSQDASYFRRAFIEVSGVAYKDWKYLLSYDLAHNAGSSDDGYFDEASITYTGFKPVEIRFGRFDPIFGLEKATSSKWVTAPERNSVYDLMEWVNGHQNGMGIEVAATAGDSLFGAATLSAKDNGDDNGQSTKQLNLRGVFAPLHEAGNVLHLGLNFAQRNADDDGYDARFRSRMGMRGVDTEGGTEANSGNRGAFGGYNNSDAGDWDKDTAWGAELAWATGPLSLQGEYMKRTLEADNAAEDIEADGFYVQAAYTLTGEARGYKLGKFDAIKPENKQIGAWEVFYRYDDFSVEDDNGVGAVAGVVDYGTGLRDVGEVDGKTHNLGVNWYVNEAVKLSATYVKAKTDGITNYEGDDDGDGFVIRGQYVF</sequence>
<proteinExistence type="predicted"/>
<dbReference type="InterPro" id="IPR010870">
    <property type="entry name" value="Porin_O/P"/>
</dbReference>
<dbReference type="Proteomes" id="UP000235881">
    <property type="component" value="Unassembled WGS sequence"/>
</dbReference>
<evidence type="ECO:0000313" key="2">
    <source>
        <dbReference type="Proteomes" id="UP000235881"/>
    </source>
</evidence>
<dbReference type="SUPFAM" id="SSF56935">
    <property type="entry name" value="Porins"/>
    <property type="match status" value="1"/>
</dbReference>
<dbReference type="Gene3D" id="2.40.160.10">
    <property type="entry name" value="Porin"/>
    <property type="match status" value="1"/>
</dbReference>
<gene>
    <name evidence="1" type="ORF">CXK95_16690</name>
</gene>
<dbReference type="InterPro" id="IPR023614">
    <property type="entry name" value="Porin_dom_sf"/>
</dbReference>
<comment type="caution">
    <text evidence="1">The sequence shown here is derived from an EMBL/GenBank/DDBJ whole genome shotgun (WGS) entry which is preliminary data.</text>
</comment>
<protein>
    <submittedName>
        <fullName evidence="1">Porin</fullName>
    </submittedName>
</protein>
<name>A0A1S8EU21_9GAMM</name>
<dbReference type="AlphaFoldDB" id="A0A1S8EU21"/>
<accession>A0A1S8EU21</accession>
<dbReference type="Pfam" id="PF07396">
    <property type="entry name" value="Porin_O_P"/>
    <property type="match status" value="1"/>
</dbReference>
<evidence type="ECO:0000313" key="1">
    <source>
        <dbReference type="EMBL" id="PNF75246.1"/>
    </source>
</evidence>
<organism evidence="1 2">
    <name type="scientific">Stutzerimonas degradans</name>
    <dbReference type="NCBI Taxonomy" id="2968968"/>
    <lineage>
        <taxon>Bacteria</taxon>
        <taxon>Pseudomonadati</taxon>
        <taxon>Pseudomonadota</taxon>
        <taxon>Gammaproteobacteria</taxon>
        <taxon>Pseudomonadales</taxon>
        <taxon>Pseudomonadaceae</taxon>
        <taxon>Stutzerimonas</taxon>
    </lineage>
</organism>
<keyword evidence="2" id="KW-1185">Reference proteome</keyword>
<dbReference type="RefSeq" id="WP_008570089.1">
    <property type="nucleotide sequence ID" value="NZ_CP065721.1"/>
</dbReference>
<dbReference type="EMBL" id="POUK01000007">
    <property type="protein sequence ID" value="PNF75246.1"/>
    <property type="molecule type" value="Genomic_DNA"/>
</dbReference>